<dbReference type="InterPro" id="IPR023214">
    <property type="entry name" value="HAD_sf"/>
</dbReference>
<dbReference type="RefSeq" id="WP_344278651.1">
    <property type="nucleotide sequence ID" value="NZ_BAAAMR010000094.1"/>
</dbReference>
<dbReference type="Gene3D" id="3.40.1110.10">
    <property type="entry name" value="Calcium-transporting ATPase, cytoplasmic domain N"/>
    <property type="match status" value="1"/>
</dbReference>
<keyword evidence="4" id="KW-1185">Reference proteome</keyword>
<dbReference type="SUPFAM" id="SSF81660">
    <property type="entry name" value="Metal cation-transporting ATPase, ATP-binding domain N"/>
    <property type="match status" value="1"/>
</dbReference>
<dbReference type="Proteomes" id="UP001501020">
    <property type="component" value="Unassembled WGS sequence"/>
</dbReference>
<dbReference type="InterPro" id="IPR036412">
    <property type="entry name" value="HAD-like_sf"/>
</dbReference>
<evidence type="ECO:0000256" key="1">
    <source>
        <dbReference type="ARBA" id="ARBA00022967"/>
    </source>
</evidence>
<dbReference type="EMBL" id="BAAAMR010000094">
    <property type="protein sequence ID" value="GAA2160856.1"/>
    <property type="molecule type" value="Genomic_DNA"/>
</dbReference>
<feature type="compositionally biased region" description="Polar residues" evidence="2">
    <location>
        <begin position="1"/>
        <end position="10"/>
    </location>
</feature>
<dbReference type="SUPFAM" id="SSF56784">
    <property type="entry name" value="HAD-like"/>
    <property type="match status" value="1"/>
</dbReference>
<dbReference type="InterPro" id="IPR023299">
    <property type="entry name" value="ATPase_P-typ_cyto_dom_N"/>
</dbReference>
<evidence type="ECO:0000256" key="2">
    <source>
        <dbReference type="SAM" id="MobiDB-lite"/>
    </source>
</evidence>
<dbReference type="PANTHER" id="PTHR43520:SF8">
    <property type="entry name" value="P-TYPE CU(+) TRANSPORTER"/>
    <property type="match status" value="1"/>
</dbReference>
<evidence type="ECO:0000313" key="4">
    <source>
        <dbReference type="Proteomes" id="UP001501020"/>
    </source>
</evidence>
<dbReference type="PANTHER" id="PTHR43520">
    <property type="entry name" value="ATP7, ISOFORM B"/>
    <property type="match status" value="1"/>
</dbReference>
<evidence type="ECO:0000313" key="3">
    <source>
        <dbReference type="EMBL" id="GAA2160856.1"/>
    </source>
</evidence>
<organism evidence="3 4">
    <name type="scientific">Actinomadura napierensis</name>
    <dbReference type="NCBI Taxonomy" id="267854"/>
    <lineage>
        <taxon>Bacteria</taxon>
        <taxon>Bacillati</taxon>
        <taxon>Actinomycetota</taxon>
        <taxon>Actinomycetes</taxon>
        <taxon>Streptosporangiales</taxon>
        <taxon>Thermomonosporaceae</taxon>
        <taxon>Actinomadura</taxon>
    </lineage>
</organism>
<dbReference type="Gene3D" id="3.40.50.1000">
    <property type="entry name" value="HAD superfamily/HAD-like"/>
    <property type="match status" value="1"/>
</dbReference>
<name>A0ABP5M2F3_9ACTN</name>
<proteinExistence type="predicted"/>
<keyword evidence="1" id="KW-1278">Translocase</keyword>
<protein>
    <submittedName>
        <fullName evidence="3">Uncharacterized protein</fullName>
    </submittedName>
</protein>
<gene>
    <name evidence="3" type="ORF">GCM10009727_74420</name>
</gene>
<sequence>MPAPSSTPSRTRGLDISSAAGFASSPGTGVTSTVDGHRVAVGSPARLVPGDRGIALVGRLEDVGCTAVLVEVDGVAAGVLGITDRLRPDAAATVTALTGSVPIPVTGDNPRTVARVAGETGISDVRAGLLP</sequence>
<comment type="caution">
    <text evidence="3">The sequence shown here is derived from an EMBL/GenBank/DDBJ whole genome shotgun (WGS) entry which is preliminary data.</text>
</comment>
<reference evidence="4" key="1">
    <citation type="journal article" date="2019" name="Int. J. Syst. Evol. Microbiol.">
        <title>The Global Catalogue of Microorganisms (GCM) 10K type strain sequencing project: providing services to taxonomists for standard genome sequencing and annotation.</title>
        <authorList>
            <consortium name="The Broad Institute Genomics Platform"/>
            <consortium name="The Broad Institute Genome Sequencing Center for Infectious Disease"/>
            <person name="Wu L."/>
            <person name="Ma J."/>
        </authorList>
    </citation>
    <scope>NUCLEOTIDE SEQUENCE [LARGE SCALE GENOMIC DNA]</scope>
    <source>
        <strain evidence="4">JCM 13850</strain>
    </source>
</reference>
<accession>A0ABP5M2F3</accession>
<feature type="region of interest" description="Disordered" evidence="2">
    <location>
        <begin position="1"/>
        <end position="33"/>
    </location>
</feature>